<dbReference type="EMBL" id="CP093313">
    <property type="protein sequence ID" value="UWZ86027.1"/>
    <property type="molecule type" value="Genomic_DNA"/>
</dbReference>
<evidence type="ECO:0000313" key="3">
    <source>
        <dbReference type="EMBL" id="UWZ86027.1"/>
    </source>
</evidence>
<proteinExistence type="predicted"/>
<evidence type="ECO:0000313" key="4">
    <source>
        <dbReference type="Proteomes" id="UP001059380"/>
    </source>
</evidence>
<evidence type="ECO:0000259" key="2">
    <source>
        <dbReference type="PROSITE" id="PS51820"/>
    </source>
</evidence>
<feature type="signal peptide" evidence="1">
    <location>
        <begin position="1"/>
        <end position="29"/>
    </location>
</feature>
<accession>A0A9J7BSZ7</accession>
<evidence type="ECO:0000256" key="1">
    <source>
        <dbReference type="SAM" id="SignalP"/>
    </source>
</evidence>
<dbReference type="RefSeq" id="WP_260795669.1">
    <property type="nucleotide sequence ID" value="NZ_CP093313.1"/>
</dbReference>
<dbReference type="AlphaFoldDB" id="A0A9J7BSZ7"/>
<dbReference type="KEGG" id="orp:MOP44_08790"/>
<keyword evidence="4" id="KW-1185">Reference proteome</keyword>
<name>A0A9J7BSZ7_9BACT</name>
<keyword evidence="1" id="KW-0732">Signal</keyword>
<dbReference type="PROSITE" id="PS51820">
    <property type="entry name" value="PA14"/>
    <property type="match status" value="1"/>
</dbReference>
<feature type="chain" id="PRO_5039892865" evidence="1">
    <location>
        <begin position="30"/>
        <end position="503"/>
    </location>
</feature>
<dbReference type="Gene3D" id="3.90.182.10">
    <property type="entry name" value="Toxin - Anthrax Protective Antigen,domain 1"/>
    <property type="match status" value="1"/>
</dbReference>
<dbReference type="SUPFAM" id="SSF56988">
    <property type="entry name" value="Anthrax protective antigen"/>
    <property type="match status" value="1"/>
</dbReference>
<dbReference type="InterPro" id="IPR037524">
    <property type="entry name" value="PA14/GLEYA"/>
</dbReference>
<dbReference type="Pfam" id="PF07691">
    <property type="entry name" value="PA14"/>
    <property type="match status" value="1"/>
</dbReference>
<dbReference type="Proteomes" id="UP001059380">
    <property type="component" value="Chromosome"/>
</dbReference>
<organism evidence="3 4">
    <name type="scientific">Occallatibacter riparius</name>
    <dbReference type="NCBI Taxonomy" id="1002689"/>
    <lineage>
        <taxon>Bacteria</taxon>
        <taxon>Pseudomonadati</taxon>
        <taxon>Acidobacteriota</taxon>
        <taxon>Terriglobia</taxon>
        <taxon>Terriglobales</taxon>
        <taxon>Acidobacteriaceae</taxon>
        <taxon>Occallatibacter</taxon>
    </lineage>
</organism>
<dbReference type="InterPro" id="IPR011658">
    <property type="entry name" value="PA14_dom"/>
</dbReference>
<gene>
    <name evidence="3" type="ORF">MOP44_08790</name>
</gene>
<reference evidence="3" key="1">
    <citation type="submission" date="2021-04" db="EMBL/GenBank/DDBJ databases">
        <title>Phylogenetic analysis of Acidobacteriaceae.</title>
        <authorList>
            <person name="Qiu L."/>
            <person name="Zhang Q."/>
        </authorList>
    </citation>
    <scope>NUCLEOTIDE SEQUENCE</scope>
    <source>
        <strain evidence="3">DSM 25168</strain>
    </source>
</reference>
<protein>
    <submittedName>
        <fullName evidence="3">PA14 domain-containing protein</fullName>
    </submittedName>
</protein>
<feature type="domain" description="PA14" evidence="2">
    <location>
        <begin position="334"/>
        <end position="488"/>
    </location>
</feature>
<sequence>MYSHHWQPRVILPVVCLAPLLLHQLRAQAPPPADAQDTPFVLHINAREAVIEVVATDQHNNPVNDLKQDEFQVFDAGKHADKTPRQMLSMRMIDPHSPNGADASDNGFRISSGAVCALNATTHYQLAIQAAPEPGYHDVLVKTTRPKVRLSYRKRYYIGPTPDQVHARDRRAATEDVALGEAACWHASTPATLAVTARPLLAQGGGGTRYMVTVKSDSFPDIGFSESNLHVGLDFGMCTFDATGAFVQYLHSTVDRPVDAAFFAKAKQKGLSNVLELPGVHPPDLARLVVRDRVTGNLGVVDVSRPVSLAAQGDQAKAIKRPIGSVRSFGVITPRENDFCGDVYELSSGAAQLPDFWNLDPVGSIYTDKLEVWDQDINQADGIPGVTHTNLWFGVDYYGEFYISKPGEYAFELQADDGARLEIDHQSLVDLDGLHPVLVKTAKVTLTEGLHTIHVPYFQGTPTRLAMVLQVKPPGEGMRVFNITEFAPPKSESASGTKAKASR</sequence>